<proteinExistence type="inferred from homology"/>
<gene>
    <name evidence="2" type="ORF">A4D02_18820</name>
</gene>
<keyword evidence="3" id="KW-1185">Reference proteome</keyword>
<accession>A0ABX3NN92</accession>
<dbReference type="PRINTS" id="PR00080">
    <property type="entry name" value="SDRFAMILY"/>
</dbReference>
<dbReference type="RefSeq" id="WP_014216846.1">
    <property type="nucleotide sequence ID" value="NZ_LWBO01000084.1"/>
</dbReference>
<dbReference type="Pfam" id="PF13561">
    <property type="entry name" value="adh_short_C2"/>
    <property type="match status" value="1"/>
</dbReference>
<comment type="caution">
    <text evidence="2">The sequence shown here is derived from an EMBL/GenBank/DDBJ whole genome shotgun (WGS) entry which is preliminary data.</text>
</comment>
<dbReference type="SUPFAM" id="SSF51735">
    <property type="entry name" value="NAD(P)-binding Rossmann-fold domains"/>
    <property type="match status" value="1"/>
</dbReference>
<name>A0ABX3NN92_9BACT</name>
<dbReference type="PANTHER" id="PTHR42760">
    <property type="entry name" value="SHORT-CHAIN DEHYDROGENASES/REDUCTASES FAMILY MEMBER"/>
    <property type="match status" value="1"/>
</dbReference>
<organism evidence="2 3">
    <name type="scientific">Niastella koreensis</name>
    <dbReference type="NCBI Taxonomy" id="354356"/>
    <lineage>
        <taxon>Bacteria</taxon>
        <taxon>Pseudomonadati</taxon>
        <taxon>Bacteroidota</taxon>
        <taxon>Chitinophagia</taxon>
        <taxon>Chitinophagales</taxon>
        <taxon>Chitinophagaceae</taxon>
        <taxon>Niastella</taxon>
    </lineage>
</organism>
<evidence type="ECO:0000313" key="3">
    <source>
        <dbReference type="Proteomes" id="UP000192277"/>
    </source>
</evidence>
<evidence type="ECO:0000313" key="2">
    <source>
        <dbReference type="EMBL" id="OQP39371.1"/>
    </source>
</evidence>
<dbReference type="PANTHER" id="PTHR42760:SF53">
    <property type="entry name" value="BLR4183 PROTEIN"/>
    <property type="match status" value="1"/>
</dbReference>
<dbReference type="InterPro" id="IPR002347">
    <property type="entry name" value="SDR_fam"/>
</dbReference>
<evidence type="ECO:0000256" key="1">
    <source>
        <dbReference type="ARBA" id="ARBA00006484"/>
    </source>
</evidence>
<sequence>MTTTQNKIALVTGGSRGLGKEMALELAKRGQDVIITYYSKKEEAEQVAKEIEALGRKAAVLSLNTGKVESFDEFVQSVSATLKSKFSTDHFDYLVNNAGSGYVIPSFADTTEAQFDELMNVHFKGVFFLTQKLLPFLNDGGGIVNVSSGLTRTTFAGSGAYGSMKSAIETLTRYLAFELGGRGIRANIVAPGIVPTDFSGGRLRNNPNLQEHIKSITALKRLAQPDDIAGVVAFLCSDDSKWVTAQRIEASGGLHL</sequence>
<protein>
    <submittedName>
        <fullName evidence="2">Short-chain dehydrogenase</fullName>
    </submittedName>
</protein>
<dbReference type="InterPro" id="IPR036291">
    <property type="entry name" value="NAD(P)-bd_dom_sf"/>
</dbReference>
<reference evidence="2 3" key="1">
    <citation type="submission" date="2016-04" db="EMBL/GenBank/DDBJ databases">
        <authorList>
            <person name="Chen L."/>
            <person name="Zhuang W."/>
            <person name="Wang G."/>
        </authorList>
    </citation>
    <scope>NUCLEOTIDE SEQUENCE [LARGE SCALE GENOMIC DNA]</scope>
    <source>
        <strain evidence="3">GR20</strain>
    </source>
</reference>
<comment type="similarity">
    <text evidence="1">Belongs to the short-chain dehydrogenases/reductases (SDR) family.</text>
</comment>
<dbReference type="EMBL" id="LWBO01000084">
    <property type="protein sequence ID" value="OQP39371.1"/>
    <property type="molecule type" value="Genomic_DNA"/>
</dbReference>
<dbReference type="PRINTS" id="PR00081">
    <property type="entry name" value="GDHRDH"/>
</dbReference>
<dbReference type="Proteomes" id="UP000192277">
    <property type="component" value="Unassembled WGS sequence"/>
</dbReference>
<dbReference type="Gene3D" id="3.40.50.720">
    <property type="entry name" value="NAD(P)-binding Rossmann-like Domain"/>
    <property type="match status" value="1"/>
</dbReference>